<evidence type="ECO:0000313" key="8">
    <source>
        <dbReference type="EMBL" id="KAK7852804.1"/>
    </source>
</evidence>
<evidence type="ECO:0000259" key="7">
    <source>
        <dbReference type="PROSITE" id="PS50811"/>
    </source>
</evidence>
<dbReference type="Pfam" id="PF03106">
    <property type="entry name" value="WRKY"/>
    <property type="match status" value="1"/>
</dbReference>
<keyword evidence="6" id="KW-0175">Coiled coil</keyword>
<evidence type="ECO:0000256" key="3">
    <source>
        <dbReference type="ARBA" id="ARBA00023125"/>
    </source>
</evidence>
<gene>
    <name evidence="8" type="primary">WRKY40_0</name>
    <name evidence="8" type="ORF">CFP56_038010</name>
</gene>
<dbReference type="SMART" id="SM00774">
    <property type="entry name" value="WRKY"/>
    <property type="match status" value="1"/>
</dbReference>
<accession>A0AAW0LMU6</accession>
<protein>
    <submittedName>
        <fullName evidence="8">Wrky transcription factor 40</fullName>
    </submittedName>
</protein>
<dbReference type="InterPro" id="IPR036576">
    <property type="entry name" value="WRKY_dom_sf"/>
</dbReference>
<keyword evidence="3" id="KW-0238">DNA-binding</keyword>
<dbReference type="PANTHER" id="PTHR31429:SF38">
    <property type="entry name" value="WRKY TRANSCRIPTION FACTOR 40-RELATED"/>
    <property type="match status" value="1"/>
</dbReference>
<evidence type="ECO:0000256" key="4">
    <source>
        <dbReference type="ARBA" id="ARBA00023163"/>
    </source>
</evidence>
<dbReference type="GO" id="GO:0003700">
    <property type="term" value="F:DNA-binding transcription factor activity"/>
    <property type="evidence" value="ECO:0007669"/>
    <property type="project" value="InterPro"/>
</dbReference>
<organism evidence="8 9">
    <name type="scientific">Quercus suber</name>
    <name type="common">Cork oak</name>
    <dbReference type="NCBI Taxonomy" id="58331"/>
    <lineage>
        <taxon>Eukaryota</taxon>
        <taxon>Viridiplantae</taxon>
        <taxon>Streptophyta</taxon>
        <taxon>Embryophyta</taxon>
        <taxon>Tracheophyta</taxon>
        <taxon>Spermatophyta</taxon>
        <taxon>Magnoliopsida</taxon>
        <taxon>eudicotyledons</taxon>
        <taxon>Gunneridae</taxon>
        <taxon>Pentapetalae</taxon>
        <taxon>rosids</taxon>
        <taxon>fabids</taxon>
        <taxon>Fagales</taxon>
        <taxon>Fagaceae</taxon>
        <taxon>Quercus</taxon>
    </lineage>
</organism>
<dbReference type="Gene3D" id="2.20.25.80">
    <property type="entry name" value="WRKY domain"/>
    <property type="match status" value="1"/>
</dbReference>
<keyword evidence="4" id="KW-0804">Transcription</keyword>
<keyword evidence="5" id="KW-0539">Nucleus</keyword>
<dbReference type="PROSITE" id="PS50811">
    <property type="entry name" value="WRKY"/>
    <property type="match status" value="1"/>
</dbReference>
<evidence type="ECO:0000256" key="2">
    <source>
        <dbReference type="ARBA" id="ARBA00023015"/>
    </source>
</evidence>
<evidence type="ECO:0000256" key="1">
    <source>
        <dbReference type="ARBA" id="ARBA00004123"/>
    </source>
</evidence>
<reference evidence="8 9" key="1">
    <citation type="journal article" date="2018" name="Sci. Data">
        <title>The draft genome sequence of cork oak.</title>
        <authorList>
            <person name="Ramos A.M."/>
            <person name="Usie A."/>
            <person name="Barbosa P."/>
            <person name="Barros P.M."/>
            <person name="Capote T."/>
            <person name="Chaves I."/>
            <person name="Simoes F."/>
            <person name="Abreu I."/>
            <person name="Carrasquinho I."/>
            <person name="Faro C."/>
            <person name="Guimaraes J.B."/>
            <person name="Mendonca D."/>
            <person name="Nobrega F."/>
            <person name="Rodrigues L."/>
            <person name="Saibo N.J.M."/>
            <person name="Varela M.C."/>
            <person name="Egas C."/>
            <person name="Matos J."/>
            <person name="Miguel C.M."/>
            <person name="Oliveira M.M."/>
            <person name="Ricardo C.P."/>
            <person name="Goncalves S."/>
        </authorList>
    </citation>
    <scope>NUCLEOTIDE SEQUENCE [LARGE SCALE GENOMIC DNA]</scope>
    <source>
        <strain evidence="9">cv. HL8</strain>
    </source>
</reference>
<dbReference type="PANTHER" id="PTHR31429">
    <property type="entry name" value="WRKY TRANSCRIPTION FACTOR 36-RELATED"/>
    <property type="match status" value="1"/>
</dbReference>
<dbReference type="SUPFAM" id="SSF118290">
    <property type="entry name" value="WRKY DNA-binding domain"/>
    <property type="match status" value="1"/>
</dbReference>
<dbReference type="InterPro" id="IPR044810">
    <property type="entry name" value="WRKY_plant"/>
</dbReference>
<keyword evidence="9" id="KW-1185">Reference proteome</keyword>
<proteinExistence type="predicted"/>
<evidence type="ECO:0000256" key="6">
    <source>
        <dbReference type="SAM" id="Coils"/>
    </source>
</evidence>
<keyword evidence="2" id="KW-0805">Transcription regulation</keyword>
<dbReference type="GO" id="GO:0005634">
    <property type="term" value="C:nucleus"/>
    <property type="evidence" value="ECO:0007669"/>
    <property type="project" value="UniProtKB-SubCell"/>
</dbReference>
<comment type="caution">
    <text evidence="8">The sequence shown here is derived from an EMBL/GenBank/DDBJ whole genome shotgun (WGS) entry which is preliminary data.</text>
</comment>
<sequence>MFLGKRFKGKDVSLQVETLQEDLERLRKENETLRFMLSAMNTKCNILQARLQEMKVEQMEINLPQSGSIYETKKRARTEIPIQTKTRQIFVRTDSKDTSLIVKDGYQWRKYGQKVTKDNQSPRAYFRCSMAPICRAKKKVQRCMEDKSILVATYDGEHNHEAHGSLGDSSSSSDIVNTGSIANVISPLCMAYNNPFQPAIALDLSLSMPNQENRIPFQNFVEDYHSNYNKIEEYVATLTKDPNFTAALAAAVANSIADQPKISKI</sequence>
<feature type="coiled-coil region" evidence="6">
    <location>
        <begin position="9"/>
        <end position="57"/>
    </location>
</feature>
<feature type="domain" description="WRKY" evidence="7">
    <location>
        <begin position="97"/>
        <end position="163"/>
    </location>
</feature>
<dbReference type="GO" id="GO:0043565">
    <property type="term" value="F:sequence-specific DNA binding"/>
    <property type="evidence" value="ECO:0007669"/>
    <property type="project" value="InterPro"/>
</dbReference>
<evidence type="ECO:0000256" key="5">
    <source>
        <dbReference type="ARBA" id="ARBA00023242"/>
    </source>
</evidence>
<dbReference type="Proteomes" id="UP000237347">
    <property type="component" value="Unassembled WGS sequence"/>
</dbReference>
<dbReference type="EMBL" id="PKMF04000072">
    <property type="protein sequence ID" value="KAK7852804.1"/>
    <property type="molecule type" value="Genomic_DNA"/>
</dbReference>
<evidence type="ECO:0000313" key="9">
    <source>
        <dbReference type="Proteomes" id="UP000237347"/>
    </source>
</evidence>
<dbReference type="AlphaFoldDB" id="A0AAW0LMU6"/>
<dbReference type="InterPro" id="IPR003657">
    <property type="entry name" value="WRKY_dom"/>
</dbReference>
<name>A0AAW0LMU6_QUESU</name>
<comment type="subcellular location">
    <subcellularLocation>
        <location evidence="1">Nucleus</location>
    </subcellularLocation>
</comment>